<keyword evidence="3" id="KW-1185">Reference proteome</keyword>
<feature type="transmembrane region" description="Helical" evidence="1">
    <location>
        <begin position="48"/>
        <end position="69"/>
    </location>
</feature>
<evidence type="ECO:0000313" key="3">
    <source>
        <dbReference type="Proteomes" id="UP000699462"/>
    </source>
</evidence>
<dbReference type="AlphaFoldDB" id="A0A8T0DIZ9"/>
<proteinExistence type="predicted"/>
<keyword evidence="1" id="KW-1133">Transmembrane helix</keyword>
<gene>
    <name evidence="2" type="ORF">P879_03112</name>
</gene>
<protein>
    <submittedName>
        <fullName evidence="2">Uncharacterized protein</fullName>
    </submittedName>
</protein>
<dbReference type="EMBL" id="JTDF01004452">
    <property type="protein sequence ID" value="KAF8566914.1"/>
    <property type="molecule type" value="Genomic_DNA"/>
</dbReference>
<evidence type="ECO:0000313" key="2">
    <source>
        <dbReference type="EMBL" id="KAF8566914.1"/>
    </source>
</evidence>
<organism evidence="2 3">
    <name type="scientific">Paragonimus westermani</name>
    <dbReference type="NCBI Taxonomy" id="34504"/>
    <lineage>
        <taxon>Eukaryota</taxon>
        <taxon>Metazoa</taxon>
        <taxon>Spiralia</taxon>
        <taxon>Lophotrochozoa</taxon>
        <taxon>Platyhelminthes</taxon>
        <taxon>Trematoda</taxon>
        <taxon>Digenea</taxon>
        <taxon>Plagiorchiida</taxon>
        <taxon>Troglotremata</taxon>
        <taxon>Troglotrematidae</taxon>
        <taxon>Paragonimus</taxon>
    </lineage>
</organism>
<keyword evidence="1" id="KW-0812">Transmembrane</keyword>
<keyword evidence="1" id="KW-0472">Membrane</keyword>
<evidence type="ECO:0000256" key="1">
    <source>
        <dbReference type="SAM" id="Phobius"/>
    </source>
</evidence>
<name>A0A8T0DIZ9_9TREM</name>
<sequence>MPGRTIPDWESGEPLLEVSPVDPSTLERLKREYWRRKYSTGLNPRKRWLLTLFGLTLVLMFIMLAVMFMQLASVAYKMRYFFALMVRLNRNRHNSSTFVA</sequence>
<accession>A0A8T0DIZ9</accession>
<comment type="caution">
    <text evidence="2">The sequence shown here is derived from an EMBL/GenBank/DDBJ whole genome shotgun (WGS) entry which is preliminary data.</text>
</comment>
<reference evidence="2 3" key="1">
    <citation type="submission" date="2019-07" db="EMBL/GenBank/DDBJ databases">
        <title>Annotation for the trematode Paragonimus westermani.</title>
        <authorList>
            <person name="Choi Y.-J."/>
        </authorList>
    </citation>
    <scope>NUCLEOTIDE SEQUENCE [LARGE SCALE GENOMIC DNA]</scope>
    <source>
        <strain evidence="2">180907_Pwestermani</strain>
    </source>
</reference>
<dbReference type="Proteomes" id="UP000699462">
    <property type="component" value="Unassembled WGS sequence"/>
</dbReference>